<keyword evidence="1" id="KW-0472">Membrane</keyword>
<dbReference type="OrthoDB" id="2143115at2759"/>
<evidence type="ECO:0000313" key="2">
    <source>
        <dbReference type="EMBL" id="ORX84287.1"/>
    </source>
</evidence>
<feature type="transmembrane region" description="Helical" evidence="1">
    <location>
        <begin position="186"/>
        <end position="207"/>
    </location>
</feature>
<feature type="transmembrane region" description="Helical" evidence="1">
    <location>
        <begin position="92"/>
        <end position="113"/>
    </location>
</feature>
<feature type="transmembrane region" description="Helical" evidence="1">
    <location>
        <begin position="125"/>
        <end position="148"/>
    </location>
</feature>
<evidence type="ECO:0000313" key="3">
    <source>
        <dbReference type="Proteomes" id="UP000193944"/>
    </source>
</evidence>
<keyword evidence="1" id="KW-1133">Transmembrane helix</keyword>
<gene>
    <name evidence="2" type="ORF">BCR32DRAFT_266419</name>
</gene>
<organism evidence="2 3">
    <name type="scientific">Anaeromyces robustus</name>
    <dbReference type="NCBI Taxonomy" id="1754192"/>
    <lineage>
        <taxon>Eukaryota</taxon>
        <taxon>Fungi</taxon>
        <taxon>Fungi incertae sedis</taxon>
        <taxon>Chytridiomycota</taxon>
        <taxon>Chytridiomycota incertae sedis</taxon>
        <taxon>Neocallimastigomycetes</taxon>
        <taxon>Neocallimastigales</taxon>
        <taxon>Neocallimastigaceae</taxon>
        <taxon>Anaeromyces</taxon>
    </lineage>
</organism>
<feature type="transmembrane region" description="Helical" evidence="1">
    <location>
        <begin position="12"/>
        <end position="36"/>
    </location>
</feature>
<reference evidence="2 3" key="2">
    <citation type="submission" date="2016-08" db="EMBL/GenBank/DDBJ databases">
        <title>Pervasive Adenine N6-methylation of Active Genes in Fungi.</title>
        <authorList>
            <consortium name="DOE Joint Genome Institute"/>
            <person name="Mondo S.J."/>
            <person name="Dannebaum R.O."/>
            <person name="Kuo R.C."/>
            <person name="Labutti K."/>
            <person name="Haridas S."/>
            <person name="Kuo A."/>
            <person name="Salamov A."/>
            <person name="Ahrendt S.R."/>
            <person name="Lipzen A."/>
            <person name="Sullivan W."/>
            <person name="Andreopoulos W.B."/>
            <person name="Clum A."/>
            <person name="Lindquist E."/>
            <person name="Daum C."/>
            <person name="Ramamoorthy G.K."/>
            <person name="Gryganskyi A."/>
            <person name="Culley D."/>
            <person name="Magnuson J.K."/>
            <person name="James T.Y."/>
            <person name="O'Malley M.A."/>
            <person name="Stajich J.E."/>
            <person name="Spatafora J.W."/>
            <person name="Visel A."/>
            <person name="Grigoriev I.V."/>
        </authorList>
    </citation>
    <scope>NUCLEOTIDE SEQUENCE [LARGE SCALE GENOMIC DNA]</scope>
    <source>
        <strain evidence="2 3">S4</strain>
    </source>
</reference>
<keyword evidence="3" id="KW-1185">Reference proteome</keyword>
<dbReference type="AlphaFoldDB" id="A0A1Y1XEZ1"/>
<dbReference type="Proteomes" id="UP000193944">
    <property type="component" value="Unassembled WGS sequence"/>
</dbReference>
<sequence length="231" mass="25835">MDRYSLIEKRLRTFGIFGIISLLSYTAMVLFSPLAYPDYDWKSMAISELSADGSPSKVLANQLNSLFGPCAILSVMAICIEIINCPSKLMKFGIYSFTLMEWITQIGYNMFPWVTDGSVTHPQNIMHLIITVLVVILSLISLIVISLASKNFEQLKSLSIWSIVCLIAMLIGPIGTGLLPKSVFGIFERFSTFSVVIFNAILGIYLMKGKFLFDNETETKTTTIKKEKKTL</sequence>
<dbReference type="InterPro" id="IPR009339">
    <property type="entry name" value="DUF998"/>
</dbReference>
<evidence type="ECO:0000256" key="1">
    <source>
        <dbReference type="SAM" id="Phobius"/>
    </source>
</evidence>
<feature type="transmembrane region" description="Helical" evidence="1">
    <location>
        <begin position="160"/>
        <end position="180"/>
    </location>
</feature>
<feature type="transmembrane region" description="Helical" evidence="1">
    <location>
        <begin position="66"/>
        <end position="85"/>
    </location>
</feature>
<dbReference type="EMBL" id="MCFG01000055">
    <property type="protein sequence ID" value="ORX84287.1"/>
    <property type="molecule type" value="Genomic_DNA"/>
</dbReference>
<proteinExistence type="predicted"/>
<dbReference type="Pfam" id="PF06197">
    <property type="entry name" value="DUF998"/>
    <property type="match status" value="1"/>
</dbReference>
<comment type="caution">
    <text evidence="2">The sequence shown here is derived from an EMBL/GenBank/DDBJ whole genome shotgun (WGS) entry which is preliminary data.</text>
</comment>
<reference evidence="2 3" key="1">
    <citation type="submission" date="2016-08" db="EMBL/GenBank/DDBJ databases">
        <title>A Parts List for Fungal Cellulosomes Revealed by Comparative Genomics.</title>
        <authorList>
            <consortium name="DOE Joint Genome Institute"/>
            <person name="Haitjema C.H."/>
            <person name="Gilmore S.P."/>
            <person name="Henske J.K."/>
            <person name="Solomon K.V."/>
            <person name="De Groot R."/>
            <person name="Kuo A."/>
            <person name="Mondo S.J."/>
            <person name="Salamov A.A."/>
            <person name="Labutti K."/>
            <person name="Zhao Z."/>
            <person name="Chiniquy J."/>
            <person name="Barry K."/>
            <person name="Brewer H.M."/>
            <person name="Purvine S.O."/>
            <person name="Wright A.T."/>
            <person name="Boxma B."/>
            <person name="Van Alen T."/>
            <person name="Hackstein J.H."/>
            <person name="Baker S.E."/>
            <person name="Grigoriev I.V."/>
            <person name="O'Malley M.A."/>
        </authorList>
    </citation>
    <scope>NUCLEOTIDE SEQUENCE [LARGE SCALE GENOMIC DNA]</scope>
    <source>
        <strain evidence="2 3">S4</strain>
    </source>
</reference>
<protein>
    <submittedName>
        <fullName evidence="2">Uncharacterized protein</fullName>
    </submittedName>
</protein>
<name>A0A1Y1XEZ1_9FUNG</name>
<keyword evidence="1" id="KW-0812">Transmembrane</keyword>
<accession>A0A1Y1XEZ1</accession>